<dbReference type="GO" id="GO:0006508">
    <property type="term" value="P:proteolysis"/>
    <property type="evidence" value="ECO:0007669"/>
    <property type="project" value="InterPro"/>
</dbReference>
<comment type="similarity">
    <text evidence="1">Belongs to the peptidase S10 family.</text>
</comment>
<evidence type="ECO:0000313" key="6">
    <source>
        <dbReference type="Proteomes" id="UP000829196"/>
    </source>
</evidence>
<evidence type="ECO:0008006" key="7">
    <source>
        <dbReference type="Google" id="ProtNLM"/>
    </source>
</evidence>
<keyword evidence="3" id="KW-0325">Glycoprotein</keyword>
<keyword evidence="4" id="KW-0472">Membrane</keyword>
<dbReference type="GO" id="GO:0019748">
    <property type="term" value="P:secondary metabolic process"/>
    <property type="evidence" value="ECO:0007669"/>
    <property type="project" value="TreeGrafter"/>
</dbReference>
<comment type="caution">
    <text evidence="5">The sequence shown here is derived from an EMBL/GenBank/DDBJ whole genome shotgun (WGS) entry which is preliminary data.</text>
</comment>
<dbReference type="SUPFAM" id="SSF53474">
    <property type="entry name" value="alpha/beta-Hydrolases"/>
    <property type="match status" value="1"/>
</dbReference>
<organism evidence="5 6">
    <name type="scientific">Dendrobium nobile</name>
    <name type="common">Orchid</name>
    <dbReference type="NCBI Taxonomy" id="94219"/>
    <lineage>
        <taxon>Eukaryota</taxon>
        <taxon>Viridiplantae</taxon>
        <taxon>Streptophyta</taxon>
        <taxon>Embryophyta</taxon>
        <taxon>Tracheophyta</taxon>
        <taxon>Spermatophyta</taxon>
        <taxon>Magnoliopsida</taxon>
        <taxon>Liliopsida</taxon>
        <taxon>Asparagales</taxon>
        <taxon>Orchidaceae</taxon>
        <taxon>Epidendroideae</taxon>
        <taxon>Malaxideae</taxon>
        <taxon>Dendrobiinae</taxon>
        <taxon>Dendrobium</taxon>
    </lineage>
</organism>
<dbReference type="Gene3D" id="3.40.50.1820">
    <property type="entry name" value="alpha/beta hydrolase"/>
    <property type="match status" value="1"/>
</dbReference>
<evidence type="ECO:0000313" key="5">
    <source>
        <dbReference type="EMBL" id="KAI0525282.1"/>
    </source>
</evidence>
<feature type="transmembrane region" description="Helical" evidence="4">
    <location>
        <begin position="6"/>
        <end position="23"/>
    </location>
</feature>
<reference evidence="5" key="1">
    <citation type="journal article" date="2022" name="Front. Genet.">
        <title>Chromosome-Scale Assembly of the Dendrobium nobile Genome Provides Insights Into the Molecular Mechanism of the Biosynthesis of the Medicinal Active Ingredient of Dendrobium.</title>
        <authorList>
            <person name="Xu Q."/>
            <person name="Niu S.-C."/>
            <person name="Li K.-L."/>
            <person name="Zheng P.-J."/>
            <person name="Zhang X.-J."/>
            <person name="Jia Y."/>
            <person name="Liu Y."/>
            <person name="Niu Y.-X."/>
            <person name="Yu L.-H."/>
            <person name="Chen D.-F."/>
            <person name="Zhang G.-Q."/>
        </authorList>
    </citation>
    <scope>NUCLEOTIDE SEQUENCE</scope>
    <source>
        <tissue evidence="5">Leaf</tissue>
    </source>
</reference>
<dbReference type="EMBL" id="JAGYWB010000004">
    <property type="protein sequence ID" value="KAI0525282.1"/>
    <property type="molecule type" value="Genomic_DNA"/>
</dbReference>
<dbReference type="PROSITE" id="PS00560">
    <property type="entry name" value="CARBOXYPEPT_SER_HIS"/>
    <property type="match status" value="1"/>
</dbReference>
<evidence type="ECO:0000256" key="2">
    <source>
        <dbReference type="ARBA" id="ARBA00022729"/>
    </source>
</evidence>
<dbReference type="Proteomes" id="UP000829196">
    <property type="component" value="Unassembled WGS sequence"/>
</dbReference>
<protein>
    <recommendedName>
        <fullName evidence="7">Serine carboxypeptidase-like 18</fullName>
    </recommendedName>
</protein>
<dbReference type="InterPro" id="IPR001563">
    <property type="entry name" value="Peptidase_S10"/>
</dbReference>
<keyword evidence="4" id="KW-1133">Transmembrane helix</keyword>
<dbReference type="OrthoDB" id="443318at2759"/>
<dbReference type="PANTHER" id="PTHR11802:SF461">
    <property type="entry name" value="OS02G0687900 PROTEIN"/>
    <property type="match status" value="1"/>
</dbReference>
<dbReference type="AlphaFoldDB" id="A0A8T3C0Z5"/>
<dbReference type="GO" id="GO:0004185">
    <property type="term" value="F:serine-type carboxypeptidase activity"/>
    <property type="evidence" value="ECO:0007669"/>
    <property type="project" value="InterPro"/>
</dbReference>
<dbReference type="FunFam" id="3.40.50.12670:FF:000001">
    <property type="entry name" value="Carboxypeptidase"/>
    <property type="match status" value="1"/>
</dbReference>
<dbReference type="InterPro" id="IPR029058">
    <property type="entry name" value="AB_hydrolase_fold"/>
</dbReference>
<dbReference type="PANTHER" id="PTHR11802">
    <property type="entry name" value="SERINE PROTEASE FAMILY S10 SERINE CARBOXYPEPTIDASE"/>
    <property type="match status" value="1"/>
</dbReference>
<dbReference type="InterPro" id="IPR033124">
    <property type="entry name" value="Ser_caboxypep_his_AS"/>
</dbReference>
<dbReference type="FunFam" id="3.40.50.1820:FF:000072">
    <property type="entry name" value="Serine carboxypeptidase-like 19"/>
    <property type="match status" value="1"/>
</dbReference>
<dbReference type="Pfam" id="PF00450">
    <property type="entry name" value="Peptidase_S10"/>
    <property type="match status" value="1"/>
</dbReference>
<dbReference type="SMR" id="A0A8T3C0Z5"/>
<name>A0A8T3C0Z5_DENNO</name>
<sequence>MAVSNYLPKIFGAVVFMTIFLIIHKRSPPVVALAAVNITHLPGFEGALPFHLETGYVSVDLVKGVELFYYFIESERNPAEDPLLLWLTGGPGCSAFSGLALEVGPLKFKVEKYEGKLPNLIYNPYSWTKFSSIIFLDSPVGTGFSFSNSPEGYLTGDLSWSNHTNIFLRKWLIEHSQFISNPFYVSGDSYAGKVIPVIAHNILQGNEVGQHPQLNLQGYIMGNPLTGETIDISSRVPFAIGMGIISDELYDSIERNCNGENYSSPLCVENMQTFNQFFSEIMTSQILEPICVVALTKPGDINPRKRSMEEIYTNYLTPPPIPPIKCRSYAYYLMYYWANNDVTREALHIKKGTVVEWQRCSNNLQYIEDLNSNIEYQYNLTKMGYRALVYSGDHDMVIPFVGTKQWIRSLNFSILDEWRSWKVGGQVAGYTVSYNNNLTFATVKGAGHTAPEYKPKQCLAMLRRQIVSRDISTARFVSHLVKQLLIPVDTLTVACCALDSEDVILYTLNGLPTSYQSFKMAIHTNLQPLSLDDFYLLLCSEEIDLETEAAKDLQSVQIF</sequence>
<dbReference type="GO" id="GO:0016747">
    <property type="term" value="F:acyltransferase activity, transferring groups other than amino-acyl groups"/>
    <property type="evidence" value="ECO:0007669"/>
    <property type="project" value="TreeGrafter"/>
</dbReference>
<dbReference type="Gene3D" id="3.40.50.12670">
    <property type="match status" value="1"/>
</dbReference>
<gene>
    <name evidence="5" type="ORF">KFK09_004675</name>
</gene>
<keyword evidence="4" id="KW-0812">Transmembrane</keyword>
<accession>A0A8T3C0Z5</accession>
<dbReference type="PRINTS" id="PR00724">
    <property type="entry name" value="CRBOXYPTASEC"/>
</dbReference>
<keyword evidence="2" id="KW-0732">Signal</keyword>
<evidence type="ECO:0000256" key="1">
    <source>
        <dbReference type="ARBA" id="ARBA00009431"/>
    </source>
</evidence>
<proteinExistence type="inferred from homology"/>
<evidence type="ECO:0000256" key="3">
    <source>
        <dbReference type="ARBA" id="ARBA00023180"/>
    </source>
</evidence>
<keyword evidence="6" id="KW-1185">Reference proteome</keyword>
<evidence type="ECO:0000256" key="4">
    <source>
        <dbReference type="SAM" id="Phobius"/>
    </source>
</evidence>